<accession>A0A5C2SWL6</accession>
<dbReference type="PANTHER" id="PTHR31238">
    <property type="entry name" value="GERMIN-LIKE PROTEIN SUBFAMILY 3 MEMBER 3"/>
    <property type="match status" value="1"/>
</dbReference>
<dbReference type="PRINTS" id="PR00325">
    <property type="entry name" value="GERMIN"/>
</dbReference>
<dbReference type="OrthoDB" id="1921208at2759"/>
<dbReference type="GO" id="GO:0030145">
    <property type="term" value="F:manganese ion binding"/>
    <property type="evidence" value="ECO:0007669"/>
    <property type="project" value="InterPro"/>
</dbReference>
<keyword evidence="6" id="KW-0812">Transmembrane</keyword>
<dbReference type="InterPro" id="IPR019780">
    <property type="entry name" value="Germin_Mn-BS"/>
</dbReference>
<dbReference type="STRING" id="1328759.A0A5C2SWL6"/>
<organism evidence="8 9">
    <name type="scientific">Lentinus tigrinus ALCF2SS1-6</name>
    <dbReference type="NCBI Taxonomy" id="1328759"/>
    <lineage>
        <taxon>Eukaryota</taxon>
        <taxon>Fungi</taxon>
        <taxon>Dikarya</taxon>
        <taxon>Basidiomycota</taxon>
        <taxon>Agaricomycotina</taxon>
        <taxon>Agaricomycetes</taxon>
        <taxon>Polyporales</taxon>
        <taxon>Polyporaceae</taxon>
        <taxon>Lentinus</taxon>
    </lineage>
</organism>
<evidence type="ECO:0000256" key="1">
    <source>
        <dbReference type="ARBA" id="ARBA00004613"/>
    </source>
</evidence>
<evidence type="ECO:0000256" key="2">
    <source>
        <dbReference type="ARBA" id="ARBA00007456"/>
    </source>
</evidence>
<dbReference type="Pfam" id="PF00190">
    <property type="entry name" value="Cupin_1"/>
    <property type="match status" value="1"/>
</dbReference>
<dbReference type="InterPro" id="IPR006045">
    <property type="entry name" value="Cupin_1"/>
</dbReference>
<proteinExistence type="inferred from homology"/>
<keyword evidence="6" id="KW-0472">Membrane</keyword>
<evidence type="ECO:0000313" key="9">
    <source>
        <dbReference type="Proteomes" id="UP000313359"/>
    </source>
</evidence>
<keyword evidence="5" id="KW-0464">Manganese</keyword>
<dbReference type="SMART" id="SM00835">
    <property type="entry name" value="Cupin_1"/>
    <property type="match status" value="1"/>
</dbReference>
<keyword evidence="4" id="KW-0479">Metal-binding</keyword>
<dbReference type="GO" id="GO:0005576">
    <property type="term" value="C:extracellular region"/>
    <property type="evidence" value="ECO:0007669"/>
    <property type="project" value="UniProtKB-SubCell"/>
</dbReference>
<evidence type="ECO:0000256" key="3">
    <source>
        <dbReference type="ARBA" id="ARBA00022525"/>
    </source>
</evidence>
<dbReference type="EMBL" id="ML122250">
    <property type="protein sequence ID" value="RPD67188.1"/>
    <property type="molecule type" value="Genomic_DNA"/>
</dbReference>
<dbReference type="InterPro" id="IPR001929">
    <property type="entry name" value="Germin"/>
</dbReference>
<dbReference type="AlphaFoldDB" id="A0A5C2SWL6"/>
<dbReference type="Gene3D" id="2.60.120.10">
    <property type="entry name" value="Jelly Rolls"/>
    <property type="match status" value="1"/>
</dbReference>
<dbReference type="CDD" id="cd02241">
    <property type="entry name" value="cupin_OxOx"/>
    <property type="match status" value="1"/>
</dbReference>
<protein>
    <submittedName>
        <fullName evidence="8">RmlC-like cupin</fullName>
    </submittedName>
</protein>
<name>A0A5C2SWL6_9APHY</name>
<feature type="transmembrane region" description="Helical" evidence="6">
    <location>
        <begin position="267"/>
        <end position="291"/>
    </location>
</feature>
<dbReference type="SUPFAM" id="SSF51182">
    <property type="entry name" value="RmlC-like cupins"/>
    <property type="match status" value="1"/>
</dbReference>
<comment type="similarity">
    <text evidence="2">Belongs to the germin family.</text>
</comment>
<dbReference type="InterPro" id="IPR014710">
    <property type="entry name" value="RmlC-like_jellyroll"/>
</dbReference>
<dbReference type="PROSITE" id="PS00725">
    <property type="entry name" value="GERMIN"/>
    <property type="match status" value="1"/>
</dbReference>
<keyword evidence="6" id="KW-1133">Transmembrane helix</keyword>
<dbReference type="Proteomes" id="UP000313359">
    <property type="component" value="Unassembled WGS sequence"/>
</dbReference>
<dbReference type="InterPro" id="IPR011051">
    <property type="entry name" value="RmlC_Cupin_sf"/>
</dbReference>
<keyword evidence="3" id="KW-0964">Secreted</keyword>
<keyword evidence="9" id="KW-1185">Reference proteome</keyword>
<evidence type="ECO:0000256" key="4">
    <source>
        <dbReference type="ARBA" id="ARBA00022723"/>
    </source>
</evidence>
<feature type="domain" description="Cupin type-1" evidence="7">
    <location>
        <begin position="32"/>
        <end position="177"/>
    </location>
</feature>
<evidence type="ECO:0000259" key="7">
    <source>
        <dbReference type="SMART" id="SM00835"/>
    </source>
</evidence>
<comment type="subcellular location">
    <subcellularLocation>
        <location evidence="1">Secreted</location>
    </subcellularLocation>
</comment>
<evidence type="ECO:0000256" key="6">
    <source>
        <dbReference type="SAM" id="Phobius"/>
    </source>
</evidence>
<gene>
    <name evidence="8" type="ORF">L227DRAFT_490746</name>
</gene>
<reference evidence="8" key="1">
    <citation type="journal article" date="2018" name="Genome Biol. Evol.">
        <title>Genomics and development of Lentinus tigrinus, a white-rot wood-decaying mushroom with dimorphic fruiting bodies.</title>
        <authorList>
            <person name="Wu B."/>
            <person name="Xu Z."/>
            <person name="Knudson A."/>
            <person name="Carlson A."/>
            <person name="Chen N."/>
            <person name="Kovaka S."/>
            <person name="LaButti K."/>
            <person name="Lipzen A."/>
            <person name="Pennachio C."/>
            <person name="Riley R."/>
            <person name="Schakwitz W."/>
            <person name="Umezawa K."/>
            <person name="Ohm R.A."/>
            <person name="Grigoriev I.V."/>
            <person name="Nagy L.G."/>
            <person name="Gibbons J."/>
            <person name="Hibbett D."/>
        </authorList>
    </citation>
    <scope>NUCLEOTIDE SEQUENCE [LARGE SCALE GENOMIC DNA]</scope>
    <source>
        <strain evidence="8">ALCF2SS1-6</strain>
    </source>
</reference>
<sequence length="327" mass="34629">MSSVAEKVAALRAAPLQVDRIKILADDKDFVFDFFNGTAAKGAGGSTVGATAGNFPALVNNGLAMTLGWLGPCGMNTPHTHPRATEMLYVINGTLTSGMIAENGARFVGNTLNAGQAQIFLQGSIHFQQNELCDPVMFIAALNNEDPGVESIAQRYFGLPPDVVAASLGDLGVQGVTGIEAMIPDNIALGRQECLDRCGIKRGDQPHAQLQPPISTTYSTWPASKTVSYSPSSTHYTRNVQSTGNVFGALAEDASTVASSGGISNSVLIALIVVVGAMALGYVVIGAFWLVGRRRQKKEQAANRWYVRPEMAGRSLVPTEEKYDAPQ</sequence>
<evidence type="ECO:0000313" key="8">
    <source>
        <dbReference type="EMBL" id="RPD67188.1"/>
    </source>
</evidence>
<evidence type="ECO:0000256" key="5">
    <source>
        <dbReference type="ARBA" id="ARBA00023211"/>
    </source>
</evidence>